<dbReference type="PANTHER" id="PTHR48073:SF5">
    <property type="entry name" value="O-SUCCINYLBENZOATE SYNTHASE"/>
    <property type="match status" value="1"/>
</dbReference>
<evidence type="ECO:0000313" key="9">
    <source>
        <dbReference type="Proteomes" id="UP000627369"/>
    </source>
</evidence>
<dbReference type="Gene3D" id="3.30.390.10">
    <property type="entry name" value="Enolase-like, N-terminal domain"/>
    <property type="match status" value="1"/>
</dbReference>
<dbReference type="Proteomes" id="UP000627369">
    <property type="component" value="Unassembled WGS sequence"/>
</dbReference>
<dbReference type="Pfam" id="PF13378">
    <property type="entry name" value="MR_MLE_C"/>
    <property type="match status" value="1"/>
</dbReference>
<accession>A0A919G8Y7</accession>
<dbReference type="InterPro" id="IPR029017">
    <property type="entry name" value="Enolase-like_N"/>
</dbReference>
<dbReference type="GO" id="GO:0046872">
    <property type="term" value="F:metal ion binding"/>
    <property type="evidence" value="ECO:0007669"/>
    <property type="project" value="UniProtKB-KW"/>
</dbReference>
<evidence type="ECO:0000256" key="1">
    <source>
        <dbReference type="ARBA" id="ARBA00001968"/>
    </source>
</evidence>
<dbReference type="InterPro" id="IPR029065">
    <property type="entry name" value="Enolase_C-like"/>
</dbReference>
<gene>
    <name evidence="8" type="primary">menC</name>
    <name evidence="8" type="ORF">GCM10017772_46870</name>
</gene>
<dbReference type="Gene3D" id="3.20.20.120">
    <property type="entry name" value="Enolase-like C-terminal domain"/>
    <property type="match status" value="1"/>
</dbReference>
<dbReference type="Pfam" id="PF02746">
    <property type="entry name" value="MR_MLE_N"/>
    <property type="match status" value="1"/>
</dbReference>
<reference evidence="8" key="2">
    <citation type="submission" date="2020-09" db="EMBL/GenBank/DDBJ databases">
        <authorList>
            <person name="Sun Q."/>
            <person name="Zhou Y."/>
        </authorList>
    </citation>
    <scope>NUCLEOTIDE SEQUENCE</scope>
    <source>
        <strain evidence="8">CGMCC 4.7398</strain>
    </source>
</reference>
<keyword evidence="4" id="KW-0456">Lyase</keyword>
<evidence type="ECO:0000256" key="3">
    <source>
        <dbReference type="ARBA" id="ARBA00022842"/>
    </source>
</evidence>
<dbReference type="CDD" id="cd03317">
    <property type="entry name" value="NAAAR"/>
    <property type="match status" value="1"/>
</dbReference>
<name>A0A919G8Y7_9MICO</name>
<evidence type="ECO:0000313" key="8">
    <source>
        <dbReference type="EMBL" id="GHH79904.1"/>
    </source>
</evidence>
<dbReference type="GO" id="GO:0043748">
    <property type="term" value="F:O-succinylbenzoate synthase activity"/>
    <property type="evidence" value="ECO:0007669"/>
    <property type="project" value="UniProtKB-EC"/>
</dbReference>
<comment type="cofactor">
    <cofactor evidence="1">
        <name>a divalent metal cation</name>
        <dbReference type="ChEBI" id="CHEBI:60240"/>
    </cofactor>
</comment>
<dbReference type="InterPro" id="IPR010197">
    <property type="entry name" value="OSBS/NAAAR"/>
</dbReference>
<dbReference type="EC" id="4.2.1.113" evidence="5 6"/>
<dbReference type="SFLD" id="SFLDG00180">
    <property type="entry name" value="muconate_cycloisomerase"/>
    <property type="match status" value="1"/>
</dbReference>
<organism evidence="8 9">
    <name type="scientific">Promicromonospora soli</name>
    <dbReference type="NCBI Taxonomy" id="2035533"/>
    <lineage>
        <taxon>Bacteria</taxon>
        <taxon>Bacillati</taxon>
        <taxon>Actinomycetota</taxon>
        <taxon>Actinomycetes</taxon>
        <taxon>Micrococcales</taxon>
        <taxon>Promicromonosporaceae</taxon>
        <taxon>Promicromonospora</taxon>
    </lineage>
</organism>
<keyword evidence="2" id="KW-0479">Metal-binding</keyword>
<dbReference type="SUPFAM" id="SSF54826">
    <property type="entry name" value="Enolase N-terminal domain-like"/>
    <property type="match status" value="1"/>
</dbReference>
<evidence type="ECO:0000256" key="5">
    <source>
        <dbReference type="ARBA" id="ARBA00029491"/>
    </source>
</evidence>
<dbReference type="InterPro" id="IPR013342">
    <property type="entry name" value="Mandelate_racemase_C"/>
</dbReference>
<evidence type="ECO:0000256" key="2">
    <source>
        <dbReference type="ARBA" id="ARBA00022723"/>
    </source>
</evidence>
<keyword evidence="9" id="KW-1185">Reference proteome</keyword>
<dbReference type="SFLD" id="SFLDF00009">
    <property type="entry name" value="o-succinylbenzoate_synthase"/>
    <property type="match status" value="1"/>
</dbReference>
<dbReference type="NCBIfam" id="TIGR01928">
    <property type="entry name" value="menC_lowGC_arch"/>
    <property type="match status" value="1"/>
</dbReference>
<dbReference type="SMART" id="SM00922">
    <property type="entry name" value="MR_MLE"/>
    <property type="match status" value="1"/>
</dbReference>
<reference evidence="8" key="1">
    <citation type="journal article" date="2014" name="Int. J. Syst. Evol. Microbiol.">
        <title>Complete genome sequence of Corynebacterium casei LMG S-19264T (=DSM 44701T), isolated from a smear-ripened cheese.</title>
        <authorList>
            <consortium name="US DOE Joint Genome Institute (JGI-PGF)"/>
            <person name="Walter F."/>
            <person name="Albersmeier A."/>
            <person name="Kalinowski J."/>
            <person name="Ruckert C."/>
        </authorList>
    </citation>
    <scope>NUCLEOTIDE SEQUENCE</scope>
    <source>
        <strain evidence="8">CGMCC 4.7398</strain>
    </source>
</reference>
<sequence>MTTQGLTIRGIELRRIRLPLVSPFRTSFGTQVERDLLLLRVETDEAEGWGECVAAEDPLYSSEYVDASADVLRRFLIPALSAHRGGAGIASAVDVGQALAPVKGHRMAKAALEMAVLDAELRALGRPLSRELGAVVDRVPSGVSVGIQDSVPQLLDAVGGYLDEGYARIKLKIEPGWDVEPVRAVRERFGDDVLLQVDANTAYTLRDARHLARLDPFDLLLIEQPLEEEDVLGHAELARRIRTPVCLDESIVSAQTAAAAITLGACSIINIKPGRVGGYLEARRIHDLAVAHGVAVWCGGMLETGIGRAANAALAALPGFTLPGDVSASGRFYATDITEPFVLDDGQIAVPTGPGLGVTPLPAILDEVTTATEWIPLG</sequence>
<dbReference type="SFLD" id="SFLDS00001">
    <property type="entry name" value="Enolase"/>
    <property type="match status" value="1"/>
</dbReference>
<proteinExistence type="predicted"/>
<dbReference type="AlphaFoldDB" id="A0A919G8Y7"/>
<dbReference type="PANTHER" id="PTHR48073">
    <property type="entry name" value="O-SUCCINYLBENZOATE SYNTHASE-RELATED"/>
    <property type="match status" value="1"/>
</dbReference>
<dbReference type="EMBL" id="BNAS01000010">
    <property type="protein sequence ID" value="GHH79904.1"/>
    <property type="molecule type" value="Genomic_DNA"/>
</dbReference>
<dbReference type="SUPFAM" id="SSF51604">
    <property type="entry name" value="Enolase C-terminal domain-like"/>
    <property type="match status" value="1"/>
</dbReference>
<protein>
    <recommendedName>
        <fullName evidence="5 6">o-succinylbenzoate synthase</fullName>
        <ecNumber evidence="5 6">4.2.1.113</ecNumber>
    </recommendedName>
</protein>
<keyword evidence="3" id="KW-0460">Magnesium</keyword>
<dbReference type="InterPro" id="IPR013341">
    <property type="entry name" value="Mandelate_racemase_N_dom"/>
</dbReference>
<dbReference type="GO" id="GO:0009234">
    <property type="term" value="P:menaquinone biosynthetic process"/>
    <property type="evidence" value="ECO:0007669"/>
    <property type="project" value="UniProtKB-UniRule"/>
</dbReference>
<evidence type="ECO:0000256" key="6">
    <source>
        <dbReference type="NCBIfam" id="TIGR01928"/>
    </source>
</evidence>
<feature type="domain" description="Mandelate racemase/muconate lactonizing enzyme C-terminal" evidence="7">
    <location>
        <begin position="151"/>
        <end position="244"/>
    </location>
</feature>
<evidence type="ECO:0000259" key="7">
    <source>
        <dbReference type="SMART" id="SM00922"/>
    </source>
</evidence>
<dbReference type="GO" id="GO:0016854">
    <property type="term" value="F:racemase and epimerase activity"/>
    <property type="evidence" value="ECO:0007669"/>
    <property type="project" value="UniProtKB-ARBA"/>
</dbReference>
<dbReference type="InterPro" id="IPR036849">
    <property type="entry name" value="Enolase-like_C_sf"/>
</dbReference>
<comment type="caution">
    <text evidence="8">The sequence shown here is derived from an EMBL/GenBank/DDBJ whole genome shotgun (WGS) entry which is preliminary data.</text>
</comment>
<evidence type="ECO:0000256" key="4">
    <source>
        <dbReference type="ARBA" id="ARBA00023239"/>
    </source>
</evidence>